<evidence type="ECO:0000256" key="3">
    <source>
        <dbReference type="ARBA" id="ARBA00023125"/>
    </source>
</evidence>
<dbReference type="CDD" id="cd00086">
    <property type="entry name" value="homeodomain"/>
    <property type="match status" value="1"/>
</dbReference>
<evidence type="ECO:0000256" key="10">
    <source>
        <dbReference type="RuleBase" id="RU369038"/>
    </source>
</evidence>
<comment type="similarity">
    <text evidence="7 10">Belongs to the HD-ZIP homeobox family. Class I subfamily.</text>
</comment>
<dbReference type="ExpressionAtlas" id="A0A5S9X0I6">
    <property type="expression patterns" value="baseline and differential"/>
</dbReference>
<keyword evidence="6 8" id="KW-0539">Nucleus</keyword>
<dbReference type="InterPro" id="IPR017970">
    <property type="entry name" value="Homeobox_CS"/>
</dbReference>
<dbReference type="Proteomes" id="UP000426265">
    <property type="component" value="Unassembled WGS sequence"/>
</dbReference>
<keyword evidence="5 10" id="KW-0804">Transcription</keyword>
<dbReference type="PANTHER" id="PTHR24326">
    <property type="entry name" value="HOMEOBOX-LEUCINE ZIPPER PROTEIN"/>
    <property type="match status" value="1"/>
</dbReference>
<evidence type="ECO:0000256" key="11">
    <source>
        <dbReference type="SAM" id="MobiDB-lite"/>
    </source>
</evidence>
<evidence type="ECO:0000256" key="9">
    <source>
        <dbReference type="RuleBase" id="RU000682"/>
    </source>
</evidence>
<gene>
    <name evidence="14" type="ORF">AN1_LOCUS8621</name>
    <name evidence="13" type="ORF">C24_LOCUS8475</name>
</gene>
<dbReference type="Pfam" id="PF02183">
    <property type="entry name" value="HALZ"/>
    <property type="match status" value="1"/>
</dbReference>
<name>A0A5S9X0I6_ARATH</name>
<accession>A0A5S9X0I6</accession>
<dbReference type="FunFam" id="1.10.10.60:FF:000144">
    <property type="entry name" value="homeobox-leucine zipper protein ATHB-6-like"/>
    <property type="match status" value="1"/>
</dbReference>
<dbReference type="EMBL" id="CACSHJ010000088">
    <property type="protein sequence ID" value="CAA0369549.1"/>
    <property type="molecule type" value="Genomic_DNA"/>
</dbReference>
<dbReference type="Proteomes" id="UP000434276">
    <property type="component" value="Unassembled WGS sequence"/>
</dbReference>
<comment type="function">
    <text evidence="10">Transcription factor.</text>
</comment>
<dbReference type="PROSITE" id="PS00027">
    <property type="entry name" value="HOMEOBOX_1"/>
    <property type="match status" value="1"/>
</dbReference>
<proteinExistence type="inferred from homology"/>
<dbReference type="EMBL" id="CACRSJ010000105">
    <property type="protein sequence ID" value="VYS53160.1"/>
    <property type="molecule type" value="Genomic_DNA"/>
</dbReference>
<dbReference type="Gene3D" id="1.10.10.60">
    <property type="entry name" value="Homeodomain-like"/>
    <property type="match status" value="1"/>
</dbReference>
<dbReference type="PANTHER" id="PTHR24326:SF547">
    <property type="entry name" value="HOMEOBOX-LEUCINE ZIPPER PROTEIN ATHB-6"/>
    <property type="match status" value="1"/>
</dbReference>
<dbReference type="GO" id="GO:0045893">
    <property type="term" value="P:positive regulation of DNA-templated transcription"/>
    <property type="evidence" value="ECO:0007669"/>
    <property type="project" value="UniProtKB-ARBA"/>
</dbReference>
<keyword evidence="3 8" id="KW-0238">DNA-binding</keyword>
<evidence type="ECO:0000313" key="14">
    <source>
        <dbReference type="EMBL" id="VYS53160.1"/>
    </source>
</evidence>
<evidence type="ECO:0000313" key="16">
    <source>
        <dbReference type="Proteomes" id="UP000434276"/>
    </source>
</evidence>
<protein>
    <recommendedName>
        <fullName evidence="10">Homeobox-leucine zipper protein</fullName>
    </recommendedName>
    <alternativeName>
        <fullName evidence="10">HD-ZIP protein</fullName>
    </alternativeName>
    <alternativeName>
        <fullName evidence="10">Homeodomain transcription factor</fullName>
    </alternativeName>
</protein>
<dbReference type="GO" id="GO:0000976">
    <property type="term" value="F:transcription cis-regulatory region binding"/>
    <property type="evidence" value="ECO:0007669"/>
    <property type="project" value="UniProtKB-ARBA"/>
</dbReference>
<evidence type="ECO:0000256" key="1">
    <source>
        <dbReference type="ARBA" id="ARBA00004123"/>
    </source>
</evidence>
<evidence type="ECO:0000256" key="4">
    <source>
        <dbReference type="ARBA" id="ARBA00023155"/>
    </source>
</evidence>
<evidence type="ECO:0000256" key="8">
    <source>
        <dbReference type="PROSITE-ProRule" id="PRU00108"/>
    </source>
</evidence>
<evidence type="ECO:0000313" key="15">
    <source>
        <dbReference type="Proteomes" id="UP000426265"/>
    </source>
</evidence>
<keyword evidence="4 8" id="KW-0371">Homeobox</keyword>
<dbReference type="InterPro" id="IPR045224">
    <property type="entry name" value="HDZip_class_I_plant"/>
</dbReference>
<dbReference type="AlphaFoldDB" id="A0A5S9X0I6"/>
<dbReference type="PROSITE" id="PS50071">
    <property type="entry name" value="HOMEOBOX_2"/>
    <property type="match status" value="1"/>
</dbReference>
<evidence type="ECO:0000256" key="5">
    <source>
        <dbReference type="ARBA" id="ARBA00023163"/>
    </source>
</evidence>
<sequence length="311" mass="35091">MMKRLSSSDSVGGLISLCPTTSTDEQSPRRYGGREFQSMLEGYEEEEEAIVEERGHVGLSEKKRRLSINQVKALEKNFELENKLEPERKVKLAQELGLQPRQVAVWFQNRRARWKTKQLEKDYGVLKTQYDSLRHNFDSLRRDNESLLQEISKLKTKLDGGGEEEEEEENNAAVTTESDISVKEEEVSLPEKITEAPSSPPQFLEHSDGLNYRSFTDLRDLLPLKAAASSFAAAAGSSDSSDSSALLNEESSSNVTVAAPVTVPGGNFFQFVKMEQTEDHEDFLSGEEACEFFSDEQPPSLHWYSTVDHWN</sequence>
<evidence type="ECO:0000313" key="13">
    <source>
        <dbReference type="EMBL" id="CAA0369549.1"/>
    </source>
</evidence>
<dbReference type="InterPro" id="IPR001356">
    <property type="entry name" value="HD"/>
</dbReference>
<dbReference type="SMART" id="SM00389">
    <property type="entry name" value="HOX"/>
    <property type="match status" value="1"/>
</dbReference>
<dbReference type="InterPro" id="IPR009057">
    <property type="entry name" value="Homeodomain-like_sf"/>
</dbReference>
<dbReference type="InterPro" id="IPR003106">
    <property type="entry name" value="Leu_zip_homeo"/>
</dbReference>
<keyword evidence="2 10" id="KW-0805">Transcription regulation</keyword>
<reference evidence="13 16" key="1">
    <citation type="submission" date="2019-12" db="EMBL/GenBank/DDBJ databases">
        <authorList>
            <person name="Jiao W.-B."/>
            <person name="Schneeberger K."/>
        </authorList>
    </citation>
    <scope>NUCLEOTIDE SEQUENCE [LARGE SCALE GENOMIC DNA]</scope>
    <source>
        <strain evidence="15">cv. An-1</strain>
        <strain evidence="16">cv. C24</strain>
    </source>
</reference>
<evidence type="ECO:0000259" key="12">
    <source>
        <dbReference type="PROSITE" id="PS50071"/>
    </source>
</evidence>
<dbReference type="PRINTS" id="PR00031">
    <property type="entry name" value="HTHREPRESSR"/>
</dbReference>
<dbReference type="SUPFAM" id="SSF46689">
    <property type="entry name" value="Homeodomain-like"/>
    <property type="match status" value="1"/>
</dbReference>
<dbReference type="Pfam" id="PF00046">
    <property type="entry name" value="Homeodomain"/>
    <property type="match status" value="1"/>
</dbReference>
<accession>A0A654EWL5</accession>
<evidence type="ECO:0000256" key="2">
    <source>
        <dbReference type="ARBA" id="ARBA00023015"/>
    </source>
</evidence>
<feature type="region of interest" description="Disordered" evidence="11">
    <location>
        <begin position="155"/>
        <end position="205"/>
    </location>
</feature>
<evidence type="ECO:0000256" key="6">
    <source>
        <dbReference type="ARBA" id="ARBA00023242"/>
    </source>
</evidence>
<feature type="compositionally biased region" description="Polar residues" evidence="11">
    <location>
        <begin position="1"/>
        <end position="10"/>
    </location>
</feature>
<dbReference type="InterPro" id="IPR000047">
    <property type="entry name" value="HTH_motif"/>
</dbReference>
<dbReference type="OrthoDB" id="6159439at2759"/>
<dbReference type="GO" id="GO:0005634">
    <property type="term" value="C:nucleus"/>
    <property type="evidence" value="ECO:0007669"/>
    <property type="project" value="UniProtKB-SubCell"/>
</dbReference>
<feature type="DNA-binding region" description="Homeobox" evidence="8">
    <location>
        <begin position="59"/>
        <end position="118"/>
    </location>
</feature>
<feature type="domain" description="Homeobox" evidence="12">
    <location>
        <begin position="57"/>
        <end position="117"/>
    </location>
</feature>
<feature type="region of interest" description="Disordered" evidence="11">
    <location>
        <begin position="1"/>
        <end position="32"/>
    </location>
</feature>
<comment type="subcellular location">
    <subcellularLocation>
        <location evidence="1 8 9">Nucleus</location>
    </subcellularLocation>
</comment>
<organism evidence="13 16">
    <name type="scientific">Arabidopsis thaliana</name>
    <name type="common">Mouse-ear cress</name>
    <dbReference type="NCBI Taxonomy" id="3702"/>
    <lineage>
        <taxon>Eukaryota</taxon>
        <taxon>Viridiplantae</taxon>
        <taxon>Streptophyta</taxon>
        <taxon>Embryophyta</taxon>
        <taxon>Tracheophyta</taxon>
        <taxon>Spermatophyta</taxon>
        <taxon>Magnoliopsida</taxon>
        <taxon>eudicotyledons</taxon>
        <taxon>Gunneridae</taxon>
        <taxon>Pentapetalae</taxon>
        <taxon>rosids</taxon>
        <taxon>malvids</taxon>
        <taxon>Brassicales</taxon>
        <taxon>Brassicaceae</taxon>
        <taxon>Camelineae</taxon>
        <taxon>Arabidopsis</taxon>
    </lineage>
</organism>
<feature type="compositionally biased region" description="Acidic residues" evidence="11">
    <location>
        <begin position="161"/>
        <end position="170"/>
    </location>
</feature>
<dbReference type="GO" id="GO:0000981">
    <property type="term" value="F:DNA-binding transcription factor activity, RNA polymerase II-specific"/>
    <property type="evidence" value="ECO:0007669"/>
    <property type="project" value="UniProtKB-UniRule"/>
</dbReference>
<evidence type="ECO:0000256" key="7">
    <source>
        <dbReference type="ARBA" id="ARBA00025748"/>
    </source>
</evidence>